<dbReference type="NCBIfam" id="NF003708">
    <property type="entry name" value="PRK05325.1-3"/>
    <property type="match status" value="1"/>
</dbReference>
<dbReference type="Proteomes" id="UP000062519">
    <property type="component" value="Chromosome 1"/>
</dbReference>
<reference evidence="3 4" key="1">
    <citation type="submission" date="2015-12" db="EMBL/GenBank/DDBJ databases">
        <title>Diversity of Burkholderia near neighbor genomes.</title>
        <authorList>
            <person name="Sahl J."/>
            <person name="Wagner D."/>
            <person name="Keim P."/>
        </authorList>
    </citation>
    <scope>NUCLEOTIDE SEQUENCE [LARGE SCALE GENOMIC DNA]</scope>
    <source>
        <strain evidence="3 4">BDU6</strain>
    </source>
</reference>
<evidence type="ECO:0000256" key="2">
    <source>
        <dbReference type="SAM" id="MobiDB-lite"/>
    </source>
</evidence>
<dbReference type="Pfam" id="PF04285">
    <property type="entry name" value="DUF444"/>
    <property type="match status" value="1"/>
</dbReference>
<feature type="compositionally biased region" description="Basic and acidic residues" evidence="2">
    <location>
        <begin position="56"/>
        <end position="76"/>
    </location>
</feature>
<dbReference type="EMBL" id="CP013386">
    <property type="protein sequence ID" value="AOJ01775.1"/>
    <property type="molecule type" value="Genomic_DNA"/>
</dbReference>
<dbReference type="PANTHER" id="PTHR30510:SF2">
    <property type="entry name" value="UPF0229 PROTEIN YEAH"/>
    <property type="match status" value="1"/>
</dbReference>
<gene>
    <name evidence="3" type="ORF">WS70_07975</name>
</gene>
<dbReference type="RefSeq" id="WP_059470126.1">
    <property type="nucleotide sequence ID" value="NZ_CP013386.1"/>
</dbReference>
<dbReference type="SUPFAM" id="SSF53300">
    <property type="entry name" value="vWA-like"/>
    <property type="match status" value="1"/>
</dbReference>
<feature type="region of interest" description="Disordered" evidence="2">
    <location>
        <begin position="55"/>
        <end position="108"/>
    </location>
</feature>
<evidence type="ECO:0000313" key="3">
    <source>
        <dbReference type="EMBL" id="AOJ01775.1"/>
    </source>
</evidence>
<dbReference type="AlphaFoldDB" id="A0A1B4FDM3"/>
<comment type="similarity">
    <text evidence="1">Belongs to the UPF0229 family.</text>
</comment>
<dbReference type="InterPro" id="IPR006698">
    <property type="entry name" value="UPF0229"/>
</dbReference>
<dbReference type="KEGG" id="buu:WS70_07975"/>
<proteinExistence type="inferred from homology"/>
<sequence>MLHQIIDRRLAGKNKSIANRERFLRRVKNYIRRAVSDAVRDRSIKDIQSTQSITIPRKDIAEPTFRHGPGGRREIVHPGNADYVRGDKIPRPPGGAGGGGSQASNEGEGQDDFVFELSREEFMQYFFDDLELPRLVKTHLLTVPSWKNVRAGWAAEGTPNNIDVVRSLRSALGRRIALGSPLVNELHELEEKLAALKEEPGDHRVEIAQLEDAIHHLKGRIWRIPFIDPFDLRYVNRVKMPQPSSQAVMFCLMDVSGSMDEQRKDLAKRFFILLYLFLKRNYERIEVVFIRHHTRAEEVDEDTFFHSTESGGTVVSSALELMRKVMDERYSPTEWNIYGAQASDGDNWTDDSPKCRKILDEDILSKVRYFAYIQVTPEEQNLWLEYAQLALSQPHLAMKKVESAADIYPVFRELFEKHVET</sequence>
<evidence type="ECO:0000256" key="1">
    <source>
        <dbReference type="HAMAP-Rule" id="MF_01232"/>
    </source>
</evidence>
<organism evidence="3 4">
    <name type="scientific">Burkholderia mayonis</name>
    <dbReference type="NCBI Taxonomy" id="1385591"/>
    <lineage>
        <taxon>Bacteria</taxon>
        <taxon>Pseudomonadati</taxon>
        <taxon>Pseudomonadota</taxon>
        <taxon>Betaproteobacteria</taxon>
        <taxon>Burkholderiales</taxon>
        <taxon>Burkholderiaceae</taxon>
        <taxon>Burkholderia</taxon>
        <taxon>pseudomallei group</taxon>
    </lineage>
</organism>
<accession>A0A1B4FDM3</accession>
<dbReference type="NCBIfam" id="NF003707">
    <property type="entry name" value="PRK05325.1-2"/>
    <property type="match status" value="1"/>
</dbReference>
<dbReference type="InterPro" id="IPR036465">
    <property type="entry name" value="vWFA_dom_sf"/>
</dbReference>
<keyword evidence="4" id="KW-1185">Reference proteome</keyword>
<name>A0A1B4FDM3_9BURK</name>
<evidence type="ECO:0000313" key="4">
    <source>
        <dbReference type="Proteomes" id="UP000062519"/>
    </source>
</evidence>
<dbReference type="PANTHER" id="PTHR30510">
    <property type="entry name" value="UPF0229 PROTEIN YEAH"/>
    <property type="match status" value="1"/>
</dbReference>
<protein>
    <recommendedName>
        <fullName evidence="1">UPF0229 protein WS70_07975</fullName>
    </recommendedName>
</protein>
<dbReference type="HAMAP" id="MF_01232">
    <property type="entry name" value="UPF0229"/>
    <property type="match status" value="1"/>
</dbReference>